<gene>
    <name evidence="2" type="ORF">EGV54_10575</name>
</gene>
<keyword evidence="1" id="KW-1133">Transmembrane helix</keyword>
<evidence type="ECO:0000313" key="3">
    <source>
        <dbReference type="Proteomes" id="UP000600220"/>
    </source>
</evidence>
<feature type="non-terminal residue" evidence="2">
    <location>
        <position position="134"/>
    </location>
</feature>
<evidence type="ECO:0000313" key="2">
    <source>
        <dbReference type="EMBL" id="EGQ4385530.1"/>
    </source>
</evidence>
<keyword evidence="1" id="KW-0812">Transmembrane</keyword>
<comment type="caution">
    <text evidence="2">The sequence shown here is derived from an EMBL/GenBank/DDBJ whole genome shotgun (WGS) entry which is preliminary data.</text>
</comment>
<protein>
    <submittedName>
        <fullName evidence="2">Uncharacterized protein</fullName>
    </submittedName>
</protein>
<name>A0A8H9BW34_STAPS</name>
<accession>A0A8H9BW34</accession>
<keyword evidence="3" id="KW-1185">Reference proteome</keyword>
<dbReference type="AlphaFoldDB" id="A0A8H9BW34"/>
<feature type="transmembrane region" description="Helical" evidence="1">
    <location>
        <begin position="71"/>
        <end position="89"/>
    </location>
</feature>
<keyword evidence="1" id="KW-0472">Membrane</keyword>
<proteinExistence type="predicted"/>
<feature type="transmembrane region" description="Helical" evidence="1">
    <location>
        <begin position="6"/>
        <end position="23"/>
    </location>
</feature>
<evidence type="ECO:0000256" key="1">
    <source>
        <dbReference type="SAM" id="Phobius"/>
    </source>
</evidence>
<dbReference type="EMBL" id="AAXKXX010000018">
    <property type="protein sequence ID" value="EGQ4385530.1"/>
    <property type="molecule type" value="Genomic_DNA"/>
</dbReference>
<dbReference type="Proteomes" id="UP000600220">
    <property type="component" value="Unassembled WGS sequence"/>
</dbReference>
<feature type="transmembrane region" description="Helical" evidence="1">
    <location>
        <begin position="114"/>
        <end position="133"/>
    </location>
</feature>
<organism evidence="2 3">
    <name type="scientific">Staphylococcus pseudintermedius</name>
    <dbReference type="NCBI Taxonomy" id="283734"/>
    <lineage>
        <taxon>Bacteria</taxon>
        <taxon>Bacillati</taxon>
        <taxon>Bacillota</taxon>
        <taxon>Bacilli</taxon>
        <taxon>Bacillales</taxon>
        <taxon>Staphylococcaceae</taxon>
        <taxon>Staphylococcus</taxon>
        <taxon>Staphylococcus intermedius group</taxon>
    </lineage>
</organism>
<sequence>MNFELSLILIQTITGLFSLYLGYKAIDLNQKSYKNSNDCYINTGIHNQTYIENTSTKYNEIIEKKERYLKYFHWTFNFAFFGTGIYTFIKMFPELLIEIKIFDGGITLTNLTKLLTLSLQNALLGSLIINIIGG</sequence>
<reference evidence="2 3" key="1">
    <citation type="submission" date="2018-11" db="EMBL/GenBank/DDBJ databases">
        <authorList>
            <consortium name="Veterinary Laboratory Investigation and Response Network"/>
        </authorList>
    </citation>
    <scope>NUCLEOTIDE SEQUENCE [LARGE SCALE GENOMIC DNA]</scope>
    <source>
        <strain evidence="2 3">SPSE-18-VL-LA-PA-Ryan-0021</strain>
    </source>
</reference>